<evidence type="ECO:0000256" key="4">
    <source>
        <dbReference type="ARBA" id="ARBA00022692"/>
    </source>
</evidence>
<dbReference type="NCBIfam" id="TIGR03426">
    <property type="entry name" value="shape_MreD"/>
    <property type="match status" value="1"/>
</dbReference>
<dbReference type="OrthoDB" id="2148512at2"/>
<keyword evidence="6" id="KW-1133">Transmembrane helix</keyword>
<gene>
    <name evidence="8" type="primary">mreD</name>
    <name evidence="8" type="ORF">DS831_07425</name>
</gene>
<evidence type="ECO:0000256" key="1">
    <source>
        <dbReference type="ARBA" id="ARBA00004651"/>
    </source>
</evidence>
<keyword evidence="9" id="KW-1185">Reference proteome</keyword>
<dbReference type="GO" id="GO:0008360">
    <property type="term" value="P:regulation of cell shape"/>
    <property type="evidence" value="ECO:0007669"/>
    <property type="project" value="UniProtKB-KW"/>
</dbReference>
<evidence type="ECO:0000313" key="9">
    <source>
        <dbReference type="Proteomes" id="UP000284109"/>
    </source>
</evidence>
<protein>
    <submittedName>
        <fullName evidence="8">Rod shape-determining protein MreD</fullName>
    </submittedName>
</protein>
<evidence type="ECO:0000256" key="7">
    <source>
        <dbReference type="ARBA" id="ARBA00023136"/>
    </source>
</evidence>
<evidence type="ECO:0000256" key="6">
    <source>
        <dbReference type="ARBA" id="ARBA00022989"/>
    </source>
</evidence>
<dbReference type="InterPro" id="IPR007227">
    <property type="entry name" value="Cell_shape_determining_MreD"/>
</dbReference>
<comment type="subcellular location">
    <subcellularLocation>
        <location evidence="1">Cell membrane</location>
        <topology evidence="1">Multi-pass membrane protein</topology>
    </subcellularLocation>
</comment>
<organism evidence="8 9">
    <name type="scientific">Bombilactobacillus bombi</name>
    <dbReference type="NCBI Taxonomy" id="1303590"/>
    <lineage>
        <taxon>Bacteria</taxon>
        <taxon>Bacillati</taxon>
        <taxon>Bacillota</taxon>
        <taxon>Bacilli</taxon>
        <taxon>Lactobacillales</taxon>
        <taxon>Lactobacillaceae</taxon>
        <taxon>Bombilactobacillus</taxon>
    </lineage>
</organism>
<keyword evidence="3" id="KW-1003">Cell membrane</keyword>
<accession>A0A347SRK2</accession>
<keyword evidence="5" id="KW-0133">Cell shape</keyword>
<proteinExistence type="inferred from homology"/>
<evidence type="ECO:0000256" key="3">
    <source>
        <dbReference type="ARBA" id="ARBA00022475"/>
    </source>
</evidence>
<comment type="similarity">
    <text evidence="2">Belongs to the MreD family.</text>
</comment>
<sequence>MLNMVELKSKTAKYIEQFCLLLLGFFLDGVIKSVFPILNRSTFQVSVQIMLIILVMMILRDPHENNHLFFYSLILGILYDSYYSRIFGLYTVIFPLTVFIVQKIQDYVPESILFEWSTYFIVLTVSLIYLYLIGSFLNLVMVDGTRFITDWLGPTLLVNSVIFLIVYFILKKVIGWLCK</sequence>
<evidence type="ECO:0000313" key="8">
    <source>
        <dbReference type="EMBL" id="RHW49982.1"/>
    </source>
</evidence>
<evidence type="ECO:0000256" key="5">
    <source>
        <dbReference type="ARBA" id="ARBA00022960"/>
    </source>
</evidence>
<dbReference type="GO" id="GO:0005886">
    <property type="term" value="C:plasma membrane"/>
    <property type="evidence" value="ECO:0007669"/>
    <property type="project" value="UniProtKB-SubCell"/>
</dbReference>
<reference evidence="8 9" key="1">
    <citation type="submission" date="2018-07" db="EMBL/GenBank/DDBJ databases">
        <title>Genome sequences of six Lactobacillus spp. isolated from bumble bee guts.</title>
        <authorList>
            <person name="Motta E.V.S."/>
            <person name="Moran N.A."/>
        </authorList>
    </citation>
    <scope>NUCLEOTIDE SEQUENCE [LARGE SCALE GENOMIC DNA]</scope>
    <source>
        <strain evidence="8 9">BI-1.1</strain>
    </source>
</reference>
<dbReference type="KEGG" id="lbm:DS830_03910"/>
<dbReference type="AlphaFoldDB" id="A0A347SRK2"/>
<evidence type="ECO:0000256" key="2">
    <source>
        <dbReference type="ARBA" id="ARBA00007776"/>
    </source>
</evidence>
<name>A0A347SRK2_9LACO</name>
<dbReference type="Pfam" id="PF04093">
    <property type="entry name" value="MreD"/>
    <property type="match status" value="1"/>
</dbReference>
<keyword evidence="7" id="KW-0472">Membrane</keyword>
<keyword evidence="4" id="KW-0812">Transmembrane</keyword>
<dbReference type="Proteomes" id="UP000284109">
    <property type="component" value="Unassembled WGS sequence"/>
</dbReference>
<comment type="caution">
    <text evidence="8">The sequence shown here is derived from an EMBL/GenBank/DDBJ whole genome shotgun (WGS) entry which is preliminary data.</text>
</comment>
<dbReference type="EMBL" id="QOCR01000004">
    <property type="protein sequence ID" value="RHW49982.1"/>
    <property type="molecule type" value="Genomic_DNA"/>
</dbReference>